<dbReference type="Proteomes" id="UP000284095">
    <property type="component" value="Unassembled WGS sequence"/>
</dbReference>
<evidence type="ECO:0000313" key="2">
    <source>
        <dbReference type="EMBL" id="RHG27837.1"/>
    </source>
</evidence>
<evidence type="ECO:0000313" key="3">
    <source>
        <dbReference type="Proteomes" id="UP000284095"/>
    </source>
</evidence>
<reference evidence="2 3" key="1">
    <citation type="submission" date="2018-08" db="EMBL/GenBank/DDBJ databases">
        <title>A genome reference for cultivated species of the human gut microbiota.</title>
        <authorList>
            <person name="Zou Y."/>
            <person name="Xue W."/>
            <person name="Luo G."/>
        </authorList>
    </citation>
    <scope>NUCLEOTIDE SEQUENCE [LARGE SCALE GENOMIC DNA]</scope>
    <source>
        <strain evidence="2 3">AM22-22</strain>
    </source>
</reference>
<evidence type="ECO:0000259" key="1">
    <source>
        <dbReference type="SMART" id="SM00901"/>
    </source>
</evidence>
<sequence length="671" mass="78350">MSILDIKIEGERYMHANDEIISLADFRKKLKRFQECYDEIYFRGEVEEFPNREPSILRDEGYLENEGCMYQEMMQMYGEQMKNAYRYIGKLALLQHNNVPTRLLDITVDPFVALYFACEQNGIANDKDGYVFMYIRNGKSCNSPDVYILSLHACFPELSYKEIAEKVWQKLKVNYTEDEIQKVIHTPLFVKRSEDLSVGNARIQAQEGCFFICADDEKGGLITLDSIPPVMVYRIPASYKAGIRDELDKEEKINVCSIYPEMPSGGSYLRAKYRTVRYEVSEKDYTVYDISQKTHCRRDTDLRIIVKEDLPIKWVKQIVRHVCEGYKSSSDVIWIYVGVSKEDMLSYNWRITGRWINPLWKNTGIDPLKERDGEFSWENQSGTSIISEYNEKNVYKPDDELYAYYHQVFEDSMPYIREIISLYDSEEKEKLYTWISRNREQIWEFFNKTTNGGCSRIREWNEFIKHYSLLYVEMENICLENENKNWNLQAKWHLMGRRIQSIQKEKAVIEKGEVKWRKTLDVTDEELKKCKPCYETHQVRSFTQTIPVSEDAIEVRMEIKYEKNTEGKIIVSGKTNLFDGAQLLISITPDGKFYGPSCKVNCLNGTFTSVPLGNGTNLSGKCRLSITMPVSSVQPIEFVKKAGMQYENLKGDFIVRDGISPSGKYEQEVIL</sequence>
<dbReference type="SMART" id="SM00901">
    <property type="entry name" value="FRG"/>
    <property type="match status" value="1"/>
</dbReference>
<feature type="domain" description="FRG" evidence="1">
    <location>
        <begin position="36"/>
        <end position="132"/>
    </location>
</feature>
<accession>A0A414T128</accession>
<dbReference type="InterPro" id="IPR014966">
    <property type="entry name" value="FRG-dom"/>
</dbReference>
<dbReference type="Pfam" id="PF08867">
    <property type="entry name" value="FRG"/>
    <property type="match status" value="1"/>
</dbReference>
<comment type="caution">
    <text evidence="2">The sequence shown here is derived from an EMBL/GenBank/DDBJ whole genome shotgun (WGS) entry which is preliminary data.</text>
</comment>
<dbReference type="RefSeq" id="WP_118224426.1">
    <property type="nucleotide sequence ID" value="NZ_QRIC01000004.1"/>
</dbReference>
<dbReference type="AlphaFoldDB" id="A0A414T128"/>
<protein>
    <submittedName>
        <fullName evidence="2">FRG domain-containing protein</fullName>
    </submittedName>
</protein>
<gene>
    <name evidence="2" type="ORF">DW265_03500</name>
</gene>
<proteinExistence type="predicted"/>
<keyword evidence="3" id="KW-1185">Reference proteome</keyword>
<dbReference type="EMBL" id="QRIC01000004">
    <property type="protein sequence ID" value="RHG27837.1"/>
    <property type="molecule type" value="Genomic_DNA"/>
</dbReference>
<name>A0A414T128_9FIRM</name>
<organism evidence="2 3">
    <name type="scientific">Dorea longicatena</name>
    <dbReference type="NCBI Taxonomy" id="88431"/>
    <lineage>
        <taxon>Bacteria</taxon>
        <taxon>Bacillati</taxon>
        <taxon>Bacillota</taxon>
        <taxon>Clostridia</taxon>
        <taxon>Lachnospirales</taxon>
        <taxon>Lachnospiraceae</taxon>
        <taxon>Dorea</taxon>
    </lineage>
</organism>